<dbReference type="Gene3D" id="1.10.132.100">
    <property type="match status" value="1"/>
</dbReference>
<evidence type="ECO:0000313" key="1">
    <source>
        <dbReference type="EMBL" id="MDK7187062.1"/>
    </source>
</evidence>
<evidence type="ECO:0000313" key="2">
    <source>
        <dbReference type="Proteomes" id="UP001229251"/>
    </source>
</evidence>
<name>A0AAJ1Q5U5_9LACT</name>
<gene>
    <name evidence="1" type="ORF">QP433_03620</name>
</gene>
<proteinExistence type="predicted"/>
<dbReference type="Pfam" id="PF09481">
    <property type="entry name" value="CRISPR_Cse1"/>
    <property type="match status" value="1"/>
</dbReference>
<dbReference type="RefSeq" id="WP_285065565.1">
    <property type="nucleotide sequence ID" value="NZ_JASOOE010000005.1"/>
</dbReference>
<sequence length="567" mass="65906">MSRFNLLEEAWIPVVVDDRGTTREVSLKDLFKNAHQYRCLAGETRTQNFALLRVLLAVLHTVYSRIDDSGAVYDQLTLDDRCVPHADIDLADQEDYEAALIETWANLWELGKFTESVQNYLGKWHDHFYLFDEESPFFQVLATDIASEKISKKEASSVAGKNMNRLISESGNKVALFSPKSDYDNNKSRLNEAEIARWLITYQGYTGLADKVIFGKEKYKSSKGWLFDIGGIYLEGDNLFETLMLNCLLSHPESQYSYTIQKPCWEFTGEEKINQYFSAKPIDNLAELYTIWSRAVYIDPQFDLLNPFFFQIVKLPDLEHEDQFLEPMTLWRFNKKEGYNTPRKHPANQAVWQSFGLVALPSSYSDEQRRPGVIDWLNKLVEEELIPDKLMTLQAVSMLDDGNATSWLPVDEICDSLSLKDFILTDLEENHWVPRINEAVEQTKKVVGFTYRNYLSDLLKIRNKKDTGEMHQLVETLFKQIDQPFREWLRSIEISDSKDKKIVQWYDQLFQIVKNQAEWHVLHASRRDFIGVKEGDQGESFNIISAYNKFYYFLCKELGKNQGGVSE</sequence>
<organism evidence="1 2">
    <name type="scientific">Facklamia hominis</name>
    <dbReference type="NCBI Taxonomy" id="178214"/>
    <lineage>
        <taxon>Bacteria</taxon>
        <taxon>Bacillati</taxon>
        <taxon>Bacillota</taxon>
        <taxon>Bacilli</taxon>
        <taxon>Lactobacillales</taxon>
        <taxon>Aerococcaceae</taxon>
        <taxon>Facklamia</taxon>
    </lineage>
</organism>
<accession>A0AAJ1Q5U5</accession>
<dbReference type="AlphaFoldDB" id="A0AAJ1Q5U5"/>
<dbReference type="InterPro" id="IPR013381">
    <property type="entry name" value="CRISPR-assoc_prot_Cse1"/>
</dbReference>
<dbReference type="EMBL" id="JASOOE010000005">
    <property type="protein sequence ID" value="MDK7187062.1"/>
    <property type="molecule type" value="Genomic_DNA"/>
</dbReference>
<reference evidence="1" key="1">
    <citation type="submission" date="2023-05" db="EMBL/GenBank/DDBJ databases">
        <title>Cataloging the Phylogenetic Diversity of Human Bladder Bacteria.</title>
        <authorList>
            <person name="Du J."/>
        </authorList>
    </citation>
    <scope>NUCLEOTIDE SEQUENCE</scope>
    <source>
        <strain evidence="1">UMB1231</strain>
    </source>
</reference>
<protein>
    <submittedName>
        <fullName evidence="1">Type I-E CRISPR-associated protein Cse1/CasA</fullName>
    </submittedName>
</protein>
<comment type="caution">
    <text evidence="1">The sequence shown here is derived from an EMBL/GenBank/DDBJ whole genome shotgun (WGS) entry which is preliminary data.</text>
</comment>
<dbReference type="Proteomes" id="UP001229251">
    <property type="component" value="Unassembled WGS sequence"/>
</dbReference>